<gene>
    <name evidence="1" type="ORF">GCM10023350_19430</name>
</gene>
<evidence type="ECO:0000313" key="1">
    <source>
        <dbReference type="EMBL" id="GAA4735683.1"/>
    </source>
</evidence>
<dbReference type="Proteomes" id="UP001499882">
    <property type="component" value="Unassembled WGS sequence"/>
</dbReference>
<organism evidence="1 2">
    <name type="scientific">Nocardioides endophyticus</name>
    <dbReference type="NCBI Taxonomy" id="1353775"/>
    <lineage>
        <taxon>Bacteria</taxon>
        <taxon>Bacillati</taxon>
        <taxon>Actinomycetota</taxon>
        <taxon>Actinomycetes</taxon>
        <taxon>Propionibacteriales</taxon>
        <taxon>Nocardioidaceae</taxon>
        <taxon>Nocardioides</taxon>
    </lineage>
</organism>
<evidence type="ECO:0008006" key="3">
    <source>
        <dbReference type="Google" id="ProtNLM"/>
    </source>
</evidence>
<accession>A0ABP8YUK1</accession>
<keyword evidence="2" id="KW-1185">Reference proteome</keyword>
<sequence length="61" mass="7012">MVDDDGLWITSGRLRIPWSDLVGAEVFRTRGVSLLLLGVSEEFHARWLDGEMERRGRRARA</sequence>
<proteinExistence type="predicted"/>
<name>A0ABP8YUK1_9ACTN</name>
<dbReference type="EMBL" id="BAABKN010000012">
    <property type="protein sequence ID" value="GAA4735683.1"/>
    <property type="molecule type" value="Genomic_DNA"/>
</dbReference>
<evidence type="ECO:0000313" key="2">
    <source>
        <dbReference type="Proteomes" id="UP001499882"/>
    </source>
</evidence>
<reference evidence="2" key="1">
    <citation type="journal article" date="2019" name="Int. J. Syst. Evol. Microbiol.">
        <title>The Global Catalogue of Microorganisms (GCM) 10K type strain sequencing project: providing services to taxonomists for standard genome sequencing and annotation.</title>
        <authorList>
            <consortium name="The Broad Institute Genomics Platform"/>
            <consortium name="The Broad Institute Genome Sequencing Center for Infectious Disease"/>
            <person name="Wu L."/>
            <person name="Ma J."/>
        </authorList>
    </citation>
    <scope>NUCLEOTIDE SEQUENCE [LARGE SCALE GENOMIC DNA]</scope>
    <source>
        <strain evidence="2">JCM 18532</strain>
    </source>
</reference>
<protein>
    <recommendedName>
        <fullName evidence="3">STAS/SEC14 domain-containing protein</fullName>
    </recommendedName>
</protein>
<comment type="caution">
    <text evidence="1">The sequence shown here is derived from an EMBL/GenBank/DDBJ whole genome shotgun (WGS) entry which is preliminary data.</text>
</comment>